<keyword evidence="2" id="KW-1185">Reference proteome</keyword>
<comment type="caution">
    <text evidence="1">The sequence shown here is derived from an EMBL/GenBank/DDBJ whole genome shotgun (WGS) entry which is preliminary data.</text>
</comment>
<reference evidence="1 2" key="1">
    <citation type="submission" date="2018-02" db="EMBL/GenBank/DDBJ databases">
        <title>Sphingobacterium KA21.</title>
        <authorList>
            <person name="Vasarhelyi B.M."/>
            <person name="Deshmukh S."/>
            <person name="Balint B."/>
            <person name="Kukolya J."/>
        </authorList>
    </citation>
    <scope>NUCLEOTIDE SEQUENCE [LARGE SCALE GENOMIC DNA]</scope>
    <source>
        <strain evidence="1 2">Ka21</strain>
    </source>
</reference>
<gene>
    <name evidence="1" type="ORF">C4F40_10650</name>
</gene>
<sequence>MSKIILLFIILDTVYFTVSNILKILKINGEKSISKVHLFVISRNHMHFTNTELDDRAIWASWFQIEEAADTVFVVPSDDPILDFTNKIEKLSPQKRPLPPDSKVVYTNNQTIELSKFKVIIG</sequence>
<dbReference type="EMBL" id="PSKQ01000019">
    <property type="protein sequence ID" value="MBE8721183.1"/>
    <property type="molecule type" value="Genomic_DNA"/>
</dbReference>
<name>A0ABR9T763_9SPHI</name>
<evidence type="ECO:0000313" key="1">
    <source>
        <dbReference type="EMBL" id="MBE8721183.1"/>
    </source>
</evidence>
<evidence type="ECO:0000313" key="2">
    <source>
        <dbReference type="Proteomes" id="UP000618319"/>
    </source>
</evidence>
<organism evidence="1 2">
    <name type="scientific">Sphingobacterium pedocola</name>
    <dbReference type="NCBI Taxonomy" id="2082722"/>
    <lineage>
        <taxon>Bacteria</taxon>
        <taxon>Pseudomonadati</taxon>
        <taxon>Bacteroidota</taxon>
        <taxon>Sphingobacteriia</taxon>
        <taxon>Sphingobacteriales</taxon>
        <taxon>Sphingobacteriaceae</taxon>
        <taxon>Sphingobacterium</taxon>
    </lineage>
</organism>
<protein>
    <submittedName>
        <fullName evidence="1">Uncharacterized protein</fullName>
    </submittedName>
</protein>
<proteinExistence type="predicted"/>
<accession>A0ABR9T763</accession>
<dbReference type="Proteomes" id="UP000618319">
    <property type="component" value="Unassembled WGS sequence"/>
</dbReference>